<dbReference type="PANTHER" id="PTHR23538:SF1">
    <property type="entry name" value="44.5 KD BACTERIOCHLOROPHYLL SYNTHASE SUBUNIT"/>
    <property type="match status" value="1"/>
</dbReference>
<comment type="similarity">
    <text evidence="2">Belongs to the PucC family.</text>
</comment>
<dbReference type="Gene3D" id="1.20.1250.20">
    <property type="entry name" value="MFS general substrate transporter like domains"/>
    <property type="match status" value="2"/>
</dbReference>
<dbReference type="SUPFAM" id="SSF103473">
    <property type="entry name" value="MFS general substrate transporter"/>
    <property type="match status" value="1"/>
</dbReference>
<feature type="transmembrane region" description="Helical" evidence="6">
    <location>
        <begin position="79"/>
        <end position="101"/>
    </location>
</feature>
<feature type="transmembrane region" description="Helical" evidence="6">
    <location>
        <begin position="12"/>
        <end position="31"/>
    </location>
</feature>
<dbReference type="PIRSF" id="PIRSF016565">
    <property type="entry name" value="PucC"/>
    <property type="match status" value="1"/>
</dbReference>
<dbReference type="InterPro" id="IPR036259">
    <property type="entry name" value="MFS_trans_sf"/>
</dbReference>
<feature type="transmembrane region" description="Helical" evidence="6">
    <location>
        <begin position="113"/>
        <end position="134"/>
    </location>
</feature>
<dbReference type="GO" id="GO:0022857">
    <property type="term" value="F:transmembrane transporter activity"/>
    <property type="evidence" value="ECO:0007669"/>
    <property type="project" value="InterPro"/>
</dbReference>
<sequence length="482" mass="48903">MTRTESHLGWLSIVRLGLVQASLGAMVILTTSTFNRVMVVELALAAMVPGALVMLREVLQFLRPRWGHGSDVGGRRTPWIVGGMALLALGVFGAGVSTAWMSTSVSAGLTGAVLSYVVIGIGVGAAGTNLLALLAKQVAPARRAPAATIVWLMMFVGFIITSAVAGALLDTAPAAGAADAAAGAYDPERLILVTGGVCAVAFLVTVLALYGVERRPGAAPQAAVAGASAGGGDPGPKPRFLDTLVAVWREDEARRFAIFVFVSMFAYNMQDLILEPFAGAAFGFTVGESTSLTSQQHSGALVGMLVVGILASRIGGGRPAALKLWTVAGCIASAFTLAGLALSGQFIEVWPLRLNVILMGVATGAFTVAAISSMMGLAGAGTRNREGIRMGVWGAAQAVAFAAGGFFGTLAADASHLVLDAKADAYGLVFAVEAVLFLVAAGLAARIGGVAAVRGSADPETAPAERGAPVLAATAEQQLGTR</sequence>
<feature type="transmembrane region" description="Helical" evidence="6">
    <location>
        <begin position="146"/>
        <end position="169"/>
    </location>
</feature>
<feature type="transmembrane region" description="Helical" evidence="6">
    <location>
        <begin position="256"/>
        <end position="274"/>
    </location>
</feature>
<evidence type="ECO:0000256" key="4">
    <source>
        <dbReference type="ARBA" id="ARBA00022989"/>
    </source>
</evidence>
<keyword evidence="9" id="KW-1185">Reference proteome</keyword>
<keyword evidence="4 6" id="KW-1133">Transmembrane helix</keyword>
<dbReference type="AlphaFoldDB" id="A0A7W6WJA3"/>
<keyword evidence="5 6" id="KW-0472">Membrane</keyword>
<dbReference type="PANTHER" id="PTHR23538">
    <property type="entry name" value="44.5 KD BACTERIOCHLOROPHYLL SYNTHASE SUBUNIT"/>
    <property type="match status" value="1"/>
</dbReference>
<dbReference type="EMBL" id="JACIGI010000001">
    <property type="protein sequence ID" value="MBB4284368.1"/>
    <property type="molecule type" value="Genomic_DNA"/>
</dbReference>
<dbReference type="GO" id="GO:0016020">
    <property type="term" value="C:membrane"/>
    <property type="evidence" value="ECO:0007669"/>
    <property type="project" value="UniProtKB-SubCell"/>
</dbReference>
<dbReference type="InterPro" id="IPR004896">
    <property type="entry name" value="PucC-rel"/>
</dbReference>
<dbReference type="RefSeq" id="WP_184430847.1">
    <property type="nucleotide sequence ID" value="NZ_JACIGI010000001.1"/>
</dbReference>
<keyword evidence="3 6" id="KW-0812">Transmembrane</keyword>
<proteinExistence type="inferred from homology"/>
<feature type="transmembrane region" description="Helical" evidence="6">
    <location>
        <begin position="294"/>
        <end position="312"/>
    </location>
</feature>
<evidence type="ECO:0000256" key="3">
    <source>
        <dbReference type="ARBA" id="ARBA00022692"/>
    </source>
</evidence>
<dbReference type="Proteomes" id="UP000555728">
    <property type="component" value="Unassembled WGS sequence"/>
</dbReference>
<evidence type="ECO:0000313" key="9">
    <source>
        <dbReference type="Proteomes" id="UP000555728"/>
    </source>
</evidence>
<feature type="transmembrane region" description="Helical" evidence="6">
    <location>
        <begin position="324"/>
        <end position="344"/>
    </location>
</feature>
<feature type="transmembrane region" description="Helical" evidence="6">
    <location>
        <begin position="425"/>
        <end position="445"/>
    </location>
</feature>
<dbReference type="InterPro" id="IPR026036">
    <property type="entry name" value="PucC"/>
</dbReference>
<evidence type="ECO:0000256" key="1">
    <source>
        <dbReference type="ARBA" id="ARBA00004141"/>
    </source>
</evidence>
<dbReference type="PROSITE" id="PS50850">
    <property type="entry name" value="MFS"/>
    <property type="match status" value="1"/>
</dbReference>
<feature type="transmembrane region" description="Helical" evidence="6">
    <location>
        <begin position="37"/>
        <end position="59"/>
    </location>
</feature>
<accession>A0A7W6WJA3</accession>
<comment type="caution">
    <text evidence="8">The sequence shown here is derived from an EMBL/GenBank/DDBJ whole genome shotgun (WGS) entry which is preliminary data.</text>
</comment>
<evidence type="ECO:0000256" key="6">
    <source>
        <dbReference type="SAM" id="Phobius"/>
    </source>
</evidence>
<protein>
    <submittedName>
        <fullName evidence="8">BCD family chlorophyll transporter-like MFS transporter</fullName>
    </submittedName>
</protein>
<feature type="domain" description="Major facilitator superfamily (MFS) profile" evidence="7">
    <location>
        <begin position="10"/>
        <end position="452"/>
    </location>
</feature>
<gene>
    <name evidence="8" type="ORF">GGD88_000074</name>
</gene>
<name>A0A7W6WJA3_9PROT</name>
<feature type="transmembrane region" description="Helical" evidence="6">
    <location>
        <begin position="189"/>
        <end position="212"/>
    </location>
</feature>
<reference evidence="8 9" key="1">
    <citation type="submission" date="2020-08" db="EMBL/GenBank/DDBJ databases">
        <title>Genome sequencing of Purple Non-Sulfur Bacteria from various extreme environments.</title>
        <authorList>
            <person name="Mayer M."/>
        </authorList>
    </citation>
    <scope>NUCLEOTIDE SEQUENCE [LARGE SCALE GENOMIC DNA]</scope>
    <source>
        <strain evidence="8 9">JA135</strain>
    </source>
</reference>
<evidence type="ECO:0000259" key="7">
    <source>
        <dbReference type="PROSITE" id="PS50850"/>
    </source>
</evidence>
<dbReference type="InterPro" id="IPR020846">
    <property type="entry name" value="MFS_dom"/>
</dbReference>
<dbReference type="Pfam" id="PF03209">
    <property type="entry name" value="PUCC"/>
    <property type="match status" value="1"/>
</dbReference>
<evidence type="ECO:0000256" key="2">
    <source>
        <dbReference type="ARBA" id="ARBA00008412"/>
    </source>
</evidence>
<evidence type="ECO:0000256" key="5">
    <source>
        <dbReference type="ARBA" id="ARBA00023136"/>
    </source>
</evidence>
<dbReference type="CDD" id="cd06176">
    <property type="entry name" value="MFS_BCD_PucC-like"/>
    <property type="match status" value="1"/>
</dbReference>
<feature type="transmembrane region" description="Helical" evidence="6">
    <location>
        <begin position="356"/>
        <end position="380"/>
    </location>
</feature>
<organism evidence="8 9">
    <name type="scientific">Roseospira goensis</name>
    <dbReference type="NCBI Taxonomy" id="391922"/>
    <lineage>
        <taxon>Bacteria</taxon>
        <taxon>Pseudomonadati</taxon>
        <taxon>Pseudomonadota</taxon>
        <taxon>Alphaproteobacteria</taxon>
        <taxon>Rhodospirillales</taxon>
        <taxon>Rhodospirillaceae</taxon>
        <taxon>Roseospira</taxon>
    </lineage>
</organism>
<evidence type="ECO:0000313" key="8">
    <source>
        <dbReference type="EMBL" id="MBB4284368.1"/>
    </source>
</evidence>
<comment type="subcellular location">
    <subcellularLocation>
        <location evidence="1">Membrane</location>
        <topology evidence="1">Multi-pass membrane protein</topology>
    </subcellularLocation>
</comment>
<feature type="transmembrane region" description="Helical" evidence="6">
    <location>
        <begin position="392"/>
        <end position="419"/>
    </location>
</feature>